<keyword evidence="8" id="KW-0808">Transferase</keyword>
<evidence type="ECO:0000313" key="8">
    <source>
        <dbReference type="EMBL" id="NMO20444.1"/>
    </source>
</evidence>
<organism evidence="8 9">
    <name type="scientific">Pyxidicoccus fallax</name>
    <dbReference type="NCBI Taxonomy" id="394095"/>
    <lineage>
        <taxon>Bacteria</taxon>
        <taxon>Pseudomonadati</taxon>
        <taxon>Myxococcota</taxon>
        <taxon>Myxococcia</taxon>
        <taxon>Myxococcales</taxon>
        <taxon>Cystobacterineae</taxon>
        <taxon>Myxococcaceae</taxon>
        <taxon>Pyxidicoccus</taxon>
    </lineage>
</organism>
<dbReference type="AlphaFoldDB" id="A0A848LSR5"/>
<keyword evidence="8" id="KW-0418">Kinase</keyword>
<reference evidence="8 9" key="1">
    <citation type="submission" date="2020-04" db="EMBL/GenBank/DDBJ databases">
        <title>Draft genome of Pyxidicoccus fallax type strain.</title>
        <authorList>
            <person name="Whitworth D.E."/>
        </authorList>
    </citation>
    <scope>NUCLEOTIDE SEQUENCE [LARGE SCALE GENOMIC DNA]</scope>
    <source>
        <strain evidence="8 9">DSM 14698</strain>
    </source>
</reference>
<dbReference type="EMBL" id="JABBJJ010000245">
    <property type="protein sequence ID" value="NMO20444.1"/>
    <property type="molecule type" value="Genomic_DNA"/>
</dbReference>
<keyword evidence="3 6" id="KW-0812">Transmembrane</keyword>
<accession>A0A848LSR5</accession>
<protein>
    <submittedName>
        <fullName evidence="8">Histidine kinase</fullName>
    </submittedName>
</protein>
<evidence type="ECO:0000256" key="1">
    <source>
        <dbReference type="ARBA" id="ARBA00004651"/>
    </source>
</evidence>
<feature type="transmembrane region" description="Helical" evidence="6">
    <location>
        <begin position="101"/>
        <end position="127"/>
    </location>
</feature>
<evidence type="ECO:0000259" key="7">
    <source>
        <dbReference type="Pfam" id="PF05231"/>
    </source>
</evidence>
<feature type="non-terminal residue" evidence="8">
    <location>
        <position position="142"/>
    </location>
</feature>
<evidence type="ECO:0000256" key="5">
    <source>
        <dbReference type="ARBA" id="ARBA00023136"/>
    </source>
</evidence>
<name>A0A848LSR5_9BACT</name>
<feature type="transmembrane region" description="Helical" evidence="6">
    <location>
        <begin position="33"/>
        <end position="56"/>
    </location>
</feature>
<dbReference type="InterPro" id="IPR007895">
    <property type="entry name" value="MASE1"/>
</dbReference>
<keyword evidence="9" id="KW-1185">Reference proteome</keyword>
<keyword evidence="5 6" id="KW-0472">Membrane</keyword>
<keyword evidence="4 6" id="KW-1133">Transmembrane helix</keyword>
<dbReference type="GO" id="GO:0005886">
    <property type="term" value="C:plasma membrane"/>
    <property type="evidence" value="ECO:0007669"/>
    <property type="project" value="UniProtKB-SubCell"/>
</dbReference>
<gene>
    <name evidence="8" type="ORF">HG543_37130</name>
</gene>
<comment type="subcellular location">
    <subcellularLocation>
        <location evidence="1">Cell membrane</location>
        <topology evidence="1">Multi-pass membrane protein</topology>
    </subcellularLocation>
</comment>
<dbReference type="GO" id="GO:0016301">
    <property type="term" value="F:kinase activity"/>
    <property type="evidence" value="ECO:0007669"/>
    <property type="project" value="UniProtKB-KW"/>
</dbReference>
<feature type="domain" description="MASE1" evidence="7">
    <location>
        <begin position="2"/>
        <end position="130"/>
    </location>
</feature>
<comment type="caution">
    <text evidence="8">The sequence shown here is derived from an EMBL/GenBank/DDBJ whole genome shotgun (WGS) entry which is preliminary data.</text>
</comment>
<evidence type="ECO:0000256" key="6">
    <source>
        <dbReference type="SAM" id="Phobius"/>
    </source>
</evidence>
<sequence length="142" mass="14527">MLALALVYLAAGRLGLSLSTVGGNVSPMWPPSGIALAALVLLGPSIWPGVLLGAWVTTTSTGAPLWVSFGTATGTTLAAGLGALLLRRLGFDHRLERIRDVVLLCAGAGALGAIISSSVGALCLVLGDVLPWRELGRASWVW</sequence>
<evidence type="ECO:0000256" key="2">
    <source>
        <dbReference type="ARBA" id="ARBA00022475"/>
    </source>
</evidence>
<dbReference type="RefSeq" id="WP_211194411.1">
    <property type="nucleotide sequence ID" value="NZ_JABBJJ010000245.1"/>
</dbReference>
<evidence type="ECO:0000256" key="3">
    <source>
        <dbReference type="ARBA" id="ARBA00022692"/>
    </source>
</evidence>
<evidence type="ECO:0000256" key="4">
    <source>
        <dbReference type="ARBA" id="ARBA00022989"/>
    </source>
</evidence>
<keyword evidence="2" id="KW-1003">Cell membrane</keyword>
<proteinExistence type="predicted"/>
<dbReference type="Proteomes" id="UP000518300">
    <property type="component" value="Unassembled WGS sequence"/>
</dbReference>
<evidence type="ECO:0000313" key="9">
    <source>
        <dbReference type="Proteomes" id="UP000518300"/>
    </source>
</evidence>
<feature type="transmembrane region" description="Helical" evidence="6">
    <location>
        <begin position="63"/>
        <end position="86"/>
    </location>
</feature>
<dbReference type="Pfam" id="PF05231">
    <property type="entry name" value="MASE1"/>
    <property type="match status" value="1"/>
</dbReference>